<dbReference type="RefSeq" id="WP_003935089.1">
    <property type="nucleotide sequence ID" value="NZ_AOEX01000023.1"/>
</dbReference>
<keyword evidence="6" id="KW-0198">Cysteine biosynthesis</keyword>
<dbReference type="SUPFAM" id="SSF53686">
    <property type="entry name" value="Tryptophan synthase beta subunit-like PLP-dependent enzymes"/>
    <property type="match status" value="1"/>
</dbReference>
<evidence type="ECO:0000256" key="3">
    <source>
        <dbReference type="ARBA" id="ARBA00022605"/>
    </source>
</evidence>
<comment type="caution">
    <text evidence="14">The sequence shown here is derived from an EMBL/GenBank/DDBJ whole genome shotgun (WGS) entry which is preliminary data.</text>
</comment>
<evidence type="ECO:0000256" key="6">
    <source>
        <dbReference type="ARBA" id="ARBA00023192"/>
    </source>
</evidence>
<feature type="region of interest" description="Disordered" evidence="12">
    <location>
        <begin position="142"/>
        <end position="162"/>
    </location>
</feature>
<keyword evidence="11" id="KW-0129">CBS domain</keyword>
<dbReference type="InterPro" id="IPR001926">
    <property type="entry name" value="TrpB-like_PALP"/>
</dbReference>
<dbReference type="Gene3D" id="3.10.580.10">
    <property type="entry name" value="CBS-domain"/>
    <property type="match status" value="1"/>
</dbReference>
<keyword evidence="4" id="KW-0808">Transferase</keyword>
<evidence type="ECO:0000256" key="5">
    <source>
        <dbReference type="ARBA" id="ARBA00022898"/>
    </source>
</evidence>
<evidence type="ECO:0000256" key="12">
    <source>
        <dbReference type="SAM" id="MobiDB-lite"/>
    </source>
</evidence>
<dbReference type="PROSITE" id="PS51371">
    <property type="entry name" value="CBS"/>
    <property type="match status" value="1"/>
</dbReference>
<dbReference type="EMBL" id="AOEX01000023">
    <property type="protein sequence ID" value="EME66479.1"/>
    <property type="molecule type" value="Genomic_DNA"/>
</dbReference>
<evidence type="ECO:0000256" key="2">
    <source>
        <dbReference type="ARBA" id="ARBA00007103"/>
    </source>
</evidence>
<dbReference type="Proteomes" id="UP000011731">
    <property type="component" value="Unassembled WGS sequence"/>
</dbReference>
<dbReference type="InterPro" id="IPR000644">
    <property type="entry name" value="CBS_dom"/>
</dbReference>
<evidence type="ECO:0000256" key="7">
    <source>
        <dbReference type="ARBA" id="ARBA00023239"/>
    </source>
</evidence>
<dbReference type="PANTHER" id="PTHR10314">
    <property type="entry name" value="CYSTATHIONINE BETA-SYNTHASE"/>
    <property type="match status" value="1"/>
</dbReference>
<dbReference type="GO" id="GO:0005737">
    <property type="term" value="C:cytoplasm"/>
    <property type="evidence" value="ECO:0007669"/>
    <property type="project" value="InterPro"/>
</dbReference>
<comment type="similarity">
    <text evidence="2">Belongs to the cysteine synthase/cystathionine beta-synthase family.</text>
</comment>
<dbReference type="NCBIfam" id="TIGR01137">
    <property type="entry name" value="cysta_beta"/>
    <property type="match status" value="1"/>
</dbReference>
<dbReference type="InterPro" id="IPR046353">
    <property type="entry name" value="CBS_C"/>
</dbReference>
<proteinExistence type="inferred from homology"/>
<accession>M3A1R8</accession>
<comment type="cofactor">
    <cofactor evidence="1">
        <name>pyridoxal 5'-phosphate</name>
        <dbReference type="ChEBI" id="CHEBI:597326"/>
    </cofactor>
</comment>
<dbReference type="Pfam" id="PF00291">
    <property type="entry name" value="PALP"/>
    <property type="match status" value="1"/>
</dbReference>
<evidence type="ECO:0000256" key="11">
    <source>
        <dbReference type="PROSITE-ProRule" id="PRU00703"/>
    </source>
</evidence>
<gene>
    <name evidence="14" type="ORF">G352_04980</name>
</gene>
<evidence type="ECO:0000256" key="8">
    <source>
        <dbReference type="ARBA" id="ARBA00047490"/>
    </source>
</evidence>
<dbReference type="CDD" id="cd01561">
    <property type="entry name" value="CBS_like"/>
    <property type="match status" value="1"/>
</dbReference>
<dbReference type="SUPFAM" id="SSF54631">
    <property type="entry name" value="CBS-domain pair"/>
    <property type="match status" value="1"/>
</dbReference>
<reference evidence="14 15" key="1">
    <citation type="journal article" date="2013" name="Genome Announc.">
        <title>Draft Genome Sequence of Rhodococcus ruber Strain BKS 20-38.</title>
        <authorList>
            <person name="Bala M."/>
            <person name="Kumar S."/>
            <person name="Raghava G.P."/>
            <person name="Mayilraj S."/>
        </authorList>
    </citation>
    <scope>NUCLEOTIDE SEQUENCE [LARGE SCALE GENOMIC DNA]</scope>
    <source>
        <strain evidence="14 15">BKS 20-38</strain>
    </source>
</reference>
<dbReference type="FunFam" id="3.40.50.1100:FF:000006">
    <property type="entry name" value="Cysteine synthase"/>
    <property type="match status" value="1"/>
</dbReference>
<evidence type="ECO:0000313" key="14">
    <source>
        <dbReference type="EMBL" id="EME66479.1"/>
    </source>
</evidence>
<evidence type="ECO:0000256" key="10">
    <source>
        <dbReference type="NCBIfam" id="TIGR01137"/>
    </source>
</evidence>
<dbReference type="FunFam" id="3.40.50.1100:FF:000016">
    <property type="entry name" value="Cysteine synthase A"/>
    <property type="match status" value="1"/>
</dbReference>
<keyword evidence="3" id="KW-0028">Amino-acid biosynthesis</keyword>
<dbReference type="InterPro" id="IPR050214">
    <property type="entry name" value="Cys_Synth/Cystath_Beta-Synth"/>
</dbReference>
<comment type="catalytic activity">
    <reaction evidence="8">
        <text>L-homocysteine + L-serine = L,L-cystathionine + H2O</text>
        <dbReference type="Rhea" id="RHEA:10112"/>
        <dbReference type="ChEBI" id="CHEBI:15377"/>
        <dbReference type="ChEBI" id="CHEBI:33384"/>
        <dbReference type="ChEBI" id="CHEBI:58161"/>
        <dbReference type="ChEBI" id="CHEBI:58199"/>
        <dbReference type="EC" id="4.2.1.22"/>
    </reaction>
</comment>
<comment type="catalytic activity">
    <reaction evidence="9">
        <text>O-acetyl-L-serine + hydrogen sulfide = L-cysteine + acetate</text>
        <dbReference type="Rhea" id="RHEA:14829"/>
        <dbReference type="ChEBI" id="CHEBI:29919"/>
        <dbReference type="ChEBI" id="CHEBI:30089"/>
        <dbReference type="ChEBI" id="CHEBI:35235"/>
        <dbReference type="ChEBI" id="CHEBI:58340"/>
        <dbReference type="EC" id="2.5.1.47"/>
    </reaction>
</comment>
<evidence type="ECO:0000313" key="15">
    <source>
        <dbReference type="Proteomes" id="UP000011731"/>
    </source>
</evidence>
<dbReference type="GO" id="GO:0019343">
    <property type="term" value="P:cysteine biosynthetic process via cystathionine"/>
    <property type="evidence" value="ECO:0007669"/>
    <property type="project" value="InterPro"/>
</dbReference>
<keyword evidence="15" id="KW-1185">Reference proteome</keyword>
<feature type="domain" description="CBS" evidence="13">
    <location>
        <begin position="340"/>
        <end position="401"/>
    </location>
</feature>
<keyword evidence="7" id="KW-0456">Lyase</keyword>
<dbReference type="Gene3D" id="3.40.50.1100">
    <property type="match status" value="2"/>
</dbReference>
<dbReference type="InterPro" id="IPR046342">
    <property type="entry name" value="CBS_dom_sf"/>
</dbReference>
<dbReference type="Pfam" id="PF00571">
    <property type="entry name" value="CBS"/>
    <property type="match status" value="2"/>
</dbReference>
<dbReference type="EC" id="4.2.1.22" evidence="10"/>
<dbReference type="CDD" id="cd04608">
    <property type="entry name" value="CBS_pair_CBS"/>
    <property type="match status" value="1"/>
</dbReference>
<evidence type="ECO:0000256" key="1">
    <source>
        <dbReference type="ARBA" id="ARBA00001933"/>
    </source>
</evidence>
<evidence type="ECO:0000259" key="13">
    <source>
        <dbReference type="PROSITE" id="PS51371"/>
    </source>
</evidence>
<dbReference type="PATRIC" id="fig|1278076.4.peg.1033"/>
<evidence type="ECO:0000256" key="4">
    <source>
        <dbReference type="ARBA" id="ARBA00022679"/>
    </source>
</evidence>
<protein>
    <recommendedName>
        <fullName evidence="10">Cystathionine beta-synthase</fullName>
        <ecNumber evidence="10">4.2.1.22</ecNumber>
    </recommendedName>
</protein>
<name>M3A1R8_9NOCA</name>
<dbReference type="SMART" id="SM00116">
    <property type="entry name" value="CBS"/>
    <property type="match status" value="2"/>
</dbReference>
<keyword evidence="5" id="KW-0663">Pyridoxal phosphate</keyword>
<dbReference type="AlphaFoldDB" id="M3A1R8"/>
<dbReference type="GO" id="GO:0004122">
    <property type="term" value="F:cystathionine beta-synthase activity"/>
    <property type="evidence" value="ECO:0007669"/>
    <property type="project" value="UniProtKB-UniRule"/>
</dbReference>
<evidence type="ECO:0000256" key="9">
    <source>
        <dbReference type="ARBA" id="ARBA00047931"/>
    </source>
</evidence>
<dbReference type="GO" id="GO:0004124">
    <property type="term" value="F:cysteine synthase activity"/>
    <property type="evidence" value="ECO:0007669"/>
    <property type="project" value="UniProtKB-EC"/>
</dbReference>
<dbReference type="InterPro" id="IPR036052">
    <property type="entry name" value="TrpB-like_PALP_sf"/>
</dbReference>
<sequence>MRIADSVVDLIGNTPLVKLNSVTTPGSGVVAAKIEYLNPGGSSKDRIAVKMVDAAEKSGALKPGGTIVEPTSGNTGIGLALVAQQRGYKCVFVCPDKVSEDKRNVLRAYGAEVVVCPTAVPPEHPDSYYTVSDRLARELPGGWKPDQYSNPAGPESHYETTGPEIWRDTDGKVTHFVAGVGTGGTITGTGRYLKEVSGGKVKVIGADPEGSVYSGGTGRPYLVEGVGEDFWPSAYDPSIPDEIIAVSDADSFDMTRRLAREEGLLVGGSCGMAVVAALRVAKREGPDALVVVLLPDGGRGYMSKIFNDKWMASYGFLRAPLDGKPDDSTVGDVLRSKSGELPALVHTHPSETVRDAIEILREYGVSQMPVVGAEPPVTAGEVAGSVSERELLSAVFEGRARLADPVAKHMSPTLPLIGVGESIAAATKAFGDTDALLVIDDGKPVGVITRHDLLGFISAGS</sequence>
<dbReference type="InterPro" id="IPR005857">
    <property type="entry name" value="Cysta_beta_synth"/>
</dbReference>
<organism evidence="14 15">
    <name type="scientific">Rhodococcus ruber BKS 20-38</name>
    <dbReference type="NCBI Taxonomy" id="1278076"/>
    <lineage>
        <taxon>Bacteria</taxon>
        <taxon>Bacillati</taxon>
        <taxon>Actinomycetota</taxon>
        <taxon>Actinomycetes</taxon>
        <taxon>Mycobacteriales</taxon>
        <taxon>Nocardiaceae</taxon>
        <taxon>Rhodococcus</taxon>
    </lineage>
</organism>